<name>A0A1H3M9S1_9PSEU</name>
<protein>
    <submittedName>
        <fullName evidence="2">Uncharacterized protein</fullName>
    </submittedName>
</protein>
<keyword evidence="1" id="KW-0732">Signal</keyword>
<dbReference type="EMBL" id="FNON01000006">
    <property type="protein sequence ID" value="SDY73470.1"/>
    <property type="molecule type" value="Genomic_DNA"/>
</dbReference>
<reference evidence="2 3" key="1">
    <citation type="submission" date="2016-10" db="EMBL/GenBank/DDBJ databases">
        <authorList>
            <person name="de Groot N.N."/>
        </authorList>
    </citation>
    <scope>NUCLEOTIDE SEQUENCE [LARGE SCALE GENOMIC DNA]</scope>
    <source>
        <strain evidence="2 3">CPCC 202699</strain>
    </source>
</reference>
<dbReference type="PROSITE" id="PS51257">
    <property type="entry name" value="PROKAR_LIPOPROTEIN"/>
    <property type="match status" value="1"/>
</dbReference>
<organism evidence="2 3">
    <name type="scientific">Amycolatopsis xylanica</name>
    <dbReference type="NCBI Taxonomy" id="589385"/>
    <lineage>
        <taxon>Bacteria</taxon>
        <taxon>Bacillati</taxon>
        <taxon>Actinomycetota</taxon>
        <taxon>Actinomycetes</taxon>
        <taxon>Pseudonocardiales</taxon>
        <taxon>Pseudonocardiaceae</taxon>
        <taxon>Amycolatopsis</taxon>
    </lineage>
</organism>
<feature type="chain" id="PRO_5011467629" evidence="1">
    <location>
        <begin position="25"/>
        <end position="139"/>
    </location>
</feature>
<evidence type="ECO:0000313" key="2">
    <source>
        <dbReference type="EMBL" id="SDY73470.1"/>
    </source>
</evidence>
<keyword evidence="3" id="KW-1185">Reference proteome</keyword>
<accession>A0A1H3M9S1</accession>
<dbReference type="AlphaFoldDB" id="A0A1H3M9S1"/>
<gene>
    <name evidence="2" type="ORF">SAMN05421504_106555</name>
</gene>
<dbReference type="Proteomes" id="UP000199515">
    <property type="component" value="Unassembled WGS sequence"/>
</dbReference>
<proteinExistence type="predicted"/>
<dbReference type="STRING" id="589385.SAMN05421504_106555"/>
<feature type="signal peptide" evidence="1">
    <location>
        <begin position="1"/>
        <end position="24"/>
    </location>
</feature>
<sequence length="139" mass="14248">MACVRKTFAVIALLFLLTACGREAGPKPKAPAPEPGPDALPTKLTALSVDQCFLAPKTEAPKGCEKYVTEVGNTTGTVRKRVPEAGPAADAVDAAVKVFRTSSCKTASAPGGACTQALVDMANSLESVKTTVNRQATTG</sequence>
<evidence type="ECO:0000256" key="1">
    <source>
        <dbReference type="SAM" id="SignalP"/>
    </source>
</evidence>
<evidence type="ECO:0000313" key="3">
    <source>
        <dbReference type="Proteomes" id="UP000199515"/>
    </source>
</evidence>